<keyword evidence="3" id="KW-0206">Cytoskeleton</keyword>
<dbReference type="STRING" id="1890683.A0A427Y865"/>
<evidence type="ECO:0000256" key="1">
    <source>
        <dbReference type="ARBA" id="ARBA00004245"/>
    </source>
</evidence>
<dbReference type="CDD" id="cd03359">
    <property type="entry name" value="LbH_Dynactin_5"/>
    <property type="match status" value="1"/>
</dbReference>
<reference evidence="6 7" key="1">
    <citation type="submission" date="2018-11" db="EMBL/GenBank/DDBJ databases">
        <title>Genome sequence of Saitozyma podzolica DSM 27192.</title>
        <authorList>
            <person name="Aliyu H."/>
            <person name="Gorte O."/>
            <person name="Ochsenreither K."/>
        </authorList>
    </citation>
    <scope>NUCLEOTIDE SEQUENCE [LARGE SCALE GENOMIC DNA]</scope>
    <source>
        <strain evidence="6 7">DSM 27192</strain>
    </source>
</reference>
<dbReference type="InterPro" id="IPR011004">
    <property type="entry name" value="Trimer_LpxA-like_sf"/>
</dbReference>
<keyword evidence="2" id="KW-0963">Cytoplasm</keyword>
<evidence type="ECO:0000313" key="7">
    <source>
        <dbReference type="Proteomes" id="UP000279259"/>
    </source>
</evidence>
<proteinExistence type="inferred from homology"/>
<protein>
    <recommendedName>
        <fullName evidence="5">Dynactin subunit 5</fullName>
    </recommendedName>
</protein>
<comment type="caution">
    <text evidence="6">The sequence shown here is derived from an EMBL/GenBank/DDBJ whole genome shotgun (WGS) entry which is preliminary data.</text>
</comment>
<name>A0A427Y865_9TREE</name>
<dbReference type="InterPro" id="IPR047125">
    <property type="entry name" value="DCTN5"/>
</dbReference>
<dbReference type="Gene3D" id="2.160.10.10">
    <property type="entry name" value="Hexapeptide repeat proteins"/>
    <property type="match status" value="1"/>
</dbReference>
<evidence type="ECO:0000256" key="2">
    <source>
        <dbReference type="ARBA" id="ARBA00022490"/>
    </source>
</evidence>
<evidence type="ECO:0000256" key="5">
    <source>
        <dbReference type="ARBA" id="ARBA00034865"/>
    </source>
</evidence>
<sequence>MGAFDPLITYEKGTYIETDTGNKVSRKAVVTGAQNIILGGKSVIQTGAILRGDLQRAQAGHHVVISMGRYCLVGEGTVIRPPGKMYKGAFTFYPVKISDFVHIGPNCIVEAAQIGGGVEIGEGSIIFSSVSGSSAKGVMIRGKFVIIKDLAVIRPGTVIPEATVVPSMSIWEGNPGRIVGTLPETYQDTVEARCKSIYQRFRAVTST</sequence>
<comment type="similarity">
    <text evidence="4">Belongs to the dynactin subunits 5/6 family. Dynactin subunit 5 subfamily.</text>
</comment>
<keyword evidence="7" id="KW-1185">Reference proteome</keyword>
<dbReference type="Proteomes" id="UP000279259">
    <property type="component" value="Unassembled WGS sequence"/>
</dbReference>
<dbReference type="Pfam" id="PF21711">
    <property type="entry name" value="DCTN5"/>
    <property type="match status" value="1"/>
</dbReference>
<dbReference type="PANTHER" id="PTHR46126">
    <property type="entry name" value="DYNACTIN SUBUNIT 5"/>
    <property type="match status" value="1"/>
</dbReference>
<evidence type="ECO:0000256" key="3">
    <source>
        <dbReference type="ARBA" id="ARBA00023212"/>
    </source>
</evidence>
<dbReference type="EMBL" id="RSCD01000017">
    <property type="protein sequence ID" value="RSH87281.1"/>
    <property type="molecule type" value="Genomic_DNA"/>
</dbReference>
<accession>A0A427Y865</accession>
<evidence type="ECO:0000256" key="4">
    <source>
        <dbReference type="ARBA" id="ARBA00034706"/>
    </source>
</evidence>
<evidence type="ECO:0000313" key="6">
    <source>
        <dbReference type="EMBL" id="RSH87281.1"/>
    </source>
</evidence>
<dbReference type="GO" id="GO:0005869">
    <property type="term" value="C:dynactin complex"/>
    <property type="evidence" value="ECO:0007669"/>
    <property type="project" value="TreeGrafter"/>
</dbReference>
<organism evidence="6 7">
    <name type="scientific">Saitozyma podzolica</name>
    <dbReference type="NCBI Taxonomy" id="1890683"/>
    <lineage>
        <taxon>Eukaryota</taxon>
        <taxon>Fungi</taxon>
        <taxon>Dikarya</taxon>
        <taxon>Basidiomycota</taxon>
        <taxon>Agaricomycotina</taxon>
        <taxon>Tremellomycetes</taxon>
        <taxon>Tremellales</taxon>
        <taxon>Trimorphomycetaceae</taxon>
        <taxon>Saitozyma</taxon>
    </lineage>
</organism>
<comment type="subcellular location">
    <subcellularLocation>
        <location evidence="1">Cytoplasm</location>
        <location evidence="1">Cytoskeleton</location>
    </subcellularLocation>
</comment>
<dbReference type="SUPFAM" id="SSF51161">
    <property type="entry name" value="Trimeric LpxA-like enzymes"/>
    <property type="match status" value="1"/>
</dbReference>
<dbReference type="PANTHER" id="PTHR46126:SF1">
    <property type="entry name" value="DYNACTIN SUBUNIT 5"/>
    <property type="match status" value="1"/>
</dbReference>
<gene>
    <name evidence="6" type="ORF">EHS25_003190</name>
</gene>
<dbReference type="OrthoDB" id="417208at2759"/>
<dbReference type="AlphaFoldDB" id="A0A427Y865"/>